<dbReference type="GO" id="GO:0005049">
    <property type="term" value="F:nuclear export signal receptor activity"/>
    <property type="evidence" value="ECO:0007669"/>
    <property type="project" value="InterPro"/>
</dbReference>
<evidence type="ECO:0000256" key="3">
    <source>
        <dbReference type="ARBA" id="ARBA00009466"/>
    </source>
</evidence>
<dbReference type="PROSITE" id="PS50166">
    <property type="entry name" value="IMPORTIN_B_NT"/>
    <property type="match status" value="1"/>
</dbReference>
<dbReference type="Gene3D" id="1.25.10.10">
    <property type="entry name" value="Leucine-rich Repeat Variant"/>
    <property type="match status" value="1"/>
</dbReference>
<dbReference type="GO" id="GO:0005634">
    <property type="term" value="C:nucleus"/>
    <property type="evidence" value="ECO:0007669"/>
    <property type="project" value="UniProtKB-SubCell"/>
</dbReference>
<keyword evidence="4" id="KW-0813">Transport</keyword>
<evidence type="ECO:0000256" key="1">
    <source>
        <dbReference type="ARBA" id="ARBA00004123"/>
    </source>
</evidence>
<protein>
    <recommendedName>
        <fullName evidence="8">Importin N-terminal domain-containing protein</fullName>
    </recommendedName>
</protein>
<dbReference type="SMART" id="SM00913">
    <property type="entry name" value="IBN_N"/>
    <property type="match status" value="1"/>
</dbReference>
<comment type="subcellular location">
    <subcellularLocation>
        <location evidence="1">Nucleus</location>
    </subcellularLocation>
</comment>
<dbReference type="CDD" id="cd23165">
    <property type="entry name" value="Prefoldin_4"/>
    <property type="match status" value="1"/>
</dbReference>
<dbReference type="OrthoDB" id="27218at2759"/>
<dbReference type="Pfam" id="PF01920">
    <property type="entry name" value="Prefoldin_2"/>
    <property type="match status" value="1"/>
</dbReference>
<reference evidence="9" key="1">
    <citation type="submission" date="2019-03" db="EMBL/GenBank/DDBJ databases">
        <title>Long read genome sequence of the mycoparasitic Pythium oligandrum ATCC 38472 isolated from sugarbeet rhizosphere.</title>
        <authorList>
            <person name="Gaulin E."/>
        </authorList>
    </citation>
    <scope>NUCLEOTIDE SEQUENCE</scope>
    <source>
        <strain evidence="9">ATCC 38472_TT</strain>
    </source>
</reference>
<dbReference type="GO" id="GO:0006457">
    <property type="term" value="P:protein folding"/>
    <property type="evidence" value="ECO:0007669"/>
    <property type="project" value="InterPro"/>
</dbReference>
<accession>A0A8K1CLE8</accession>
<dbReference type="InterPro" id="IPR040485">
    <property type="entry name" value="XPO1_repeat_3"/>
</dbReference>
<dbReference type="SMART" id="SM01102">
    <property type="entry name" value="CRM1_C"/>
    <property type="match status" value="1"/>
</dbReference>
<dbReference type="Pfam" id="PF18777">
    <property type="entry name" value="CRM1_repeat"/>
    <property type="match status" value="1"/>
</dbReference>
<dbReference type="InterPro" id="IPR016024">
    <property type="entry name" value="ARM-type_fold"/>
</dbReference>
<dbReference type="InterPro" id="IPR011989">
    <property type="entry name" value="ARM-like"/>
</dbReference>
<dbReference type="FunFam" id="1.25.10.10:FF:000022">
    <property type="entry name" value="protein EXPORTIN 1A"/>
    <property type="match status" value="1"/>
</dbReference>
<dbReference type="GO" id="GO:0000055">
    <property type="term" value="P:ribosomal large subunit export from nucleus"/>
    <property type="evidence" value="ECO:0007669"/>
    <property type="project" value="TreeGrafter"/>
</dbReference>
<dbReference type="SUPFAM" id="SSF48371">
    <property type="entry name" value="ARM repeat"/>
    <property type="match status" value="2"/>
</dbReference>
<comment type="similarity">
    <text evidence="2">Belongs to the prefoldin subunit beta family.</text>
</comment>
<comment type="caution">
    <text evidence="9">The sequence shown here is derived from an EMBL/GenBank/DDBJ whole genome shotgun (WGS) entry which is preliminary data.</text>
</comment>
<keyword evidence="10" id="KW-1185">Reference proteome</keyword>
<dbReference type="GO" id="GO:0031267">
    <property type="term" value="F:small GTPase binding"/>
    <property type="evidence" value="ECO:0007669"/>
    <property type="project" value="InterPro"/>
</dbReference>
<keyword evidence="6" id="KW-0539">Nucleus</keyword>
<dbReference type="InterPro" id="IPR013598">
    <property type="entry name" value="Exportin-1/Importin-b-like"/>
</dbReference>
<evidence type="ECO:0000313" key="9">
    <source>
        <dbReference type="EMBL" id="TMW64452.1"/>
    </source>
</evidence>
<organism evidence="9 10">
    <name type="scientific">Pythium oligandrum</name>
    <name type="common">Mycoparasitic fungus</name>
    <dbReference type="NCBI Taxonomy" id="41045"/>
    <lineage>
        <taxon>Eukaryota</taxon>
        <taxon>Sar</taxon>
        <taxon>Stramenopiles</taxon>
        <taxon>Oomycota</taxon>
        <taxon>Peronosporomycetes</taxon>
        <taxon>Pythiales</taxon>
        <taxon>Pythiaceae</taxon>
        <taxon>Pythium</taxon>
    </lineage>
</organism>
<keyword evidence="5" id="KW-0653">Protein transport</keyword>
<evidence type="ECO:0000256" key="2">
    <source>
        <dbReference type="ARBA" id="ARBA00008045"/>
    </source>
</evidence>
<dbReference type="Pfam" id="PF08389">
    <property type="entry name" value="Xpo1"/>
    <property type="match status" value="1"/>
</dbReference>
<dbReference type="GO" id="GO:0005737">
    <property type="term" value="C:cytoplasm"/>
    <property type="evidence" value="ECO:0007669"/>
    <property type="project" value="TreeGrafter"/>
</dbReference>
<feature type="coiled-coil region" evidence="7">
    <location>
        <begin position="1129"/>
        <end position="1160"/>
    </location>
</feature>
<keyword evidence="7" id="KW-0175">Coiled coil</keyword>
<dbReference type="InterPro" id="IPR045065">
    <property type="entry name" value="XPO1/5"/>
</dbReference>
<dbReference type="GO" id="GO:0016272">
    <property type="term" value="C:prefoldin complex"/>
    <property type="evidence" value="ECO:0007669"/>
    <property type="project" value="InterPro"/>
</dbReference>
<dbReference type="InterPro" id="IPR001494">
    <property type="entry name" value="Importin-beta_N"/>
</dbReference>
<dbReference type="PANTHER" id="PTHR11223:SF2">
    <property type="entry name" value="EXPORTIN-1"/>
    <property type="match status" value="1"/>
</dbReference>
<dbReference type="GO" id="GO:0051082">
    <property type="term" value="F:unfolded protein binding"/>
    <property type="evidence" value="ECO:0007669"/>
    <property type="project" value="InterPro"/>
</dbReference>
<evidence type="ECO:0000313" key="10">
    <source>
        <dbReference type="Proteomes" id="UP000794436"/>
    </source>
</evidence>
<dbReference type="Proteomes" id="UP000794436">
    <property type="component" value="Unassembled WGS sequence"/>
</dbReference>
<dbReference type="InterPro" id="IPR002777">
    <property type="entry name" value="PFD_beta-like"/>
</dbReference>
<dbReference type="InterPro" id="IPR014877">
    <property type="entry name" value="XPO1_C_dom"/>
</dbReference>
<evidence type="ECO:0000256" key="6">
    <source>
        <dbReference type="ARBA" id="ARBA00023242"/>
    </source>
</evidence>
<dbReference type="Pfam" id="PF18784">
    <property type="entry name" value="CRM1_repeat_2"/>
    <property type="match status" value="1"/>
</dbReference>
<dbReference type="GO" id="GO:0000056">
    <property type="term" value="P:ribosomal small subunit export from nucleus"/>
    <property type="evidence" value="ECO:0007669"/>
    <property type="project" value="TreeGrafter"/>
</dbReference>
<dbReference type="Pfam" id="PF03810">
    <property type="entry name" value="IBN_N"/>
    <property type="match status" value="1"/>
</dbReference>
<name>A0A8K1CLE8_PYTOL</name>
<sequence>MEAIGQKLLDFTQPFDVAALDQVVACMNDPKSPHQRIANQIMVALQEHQDSWTRASDILEKSTSPQTKYFGLQILEDAIRYRWKVLPKEQREGIKGYIVGKLLQLSSDEATLRRERVFINKMDLVLVQVLKHEWPHNWPTFISDIVSSSKTSEILCENNMTILKLLSEEVFDFSKDQLTEQKAKGLKESLNHEFTQIFQLCEFVLTKSSHVPLLTITLQTLLRFLSWIPLGFIFETDLIQILVTKFLATGVFRDDTLSCLSEIAQLRDVPRQYDGVYVQLYTGVLNEIGKLLPPGVSFGPFYDQDEVFVQRLSIFFTSFFRYHIDVVESQIKTPGDEAHQALLAGFTYLVAIAEVEDDQIFKICLEYYHAFTKELHALSQGQASVLAGFMNQTNQRKELVAPVMNRVRNVMICKMVKPSEVLIVEDENGEIVRETTKDTEALSQYNTMHETLVYLTHLNYDETETIMLEKLTAQVEGTEWSWNNLNTLCWAIGSISGAMSEENEKRFLVTVIKDLLGLCEMKRGKDNKAVVASNIMYVVGQYPRFLRAHWKFLRTVVNKLFEFMHELHPGVQDMACDTFLKIAQKCRKKFVVTQVGETRPFVEELMEELPRIVSDLETHQVHTFYEAVASMIAAETDPERKDALLARLMTLPNEAWRAIMAQAATDISILYDSRGIKEIVKILRTNVRVCTEVKSGFNSQMGFVFQDMLNVYAAHTQRIAQFVEQGGEIAVRSSEVRAMRSVKRESLRLLDAFVSRSGSSDAARQVVVNHFLPAMLETILTDYQSATPTAKESEVLSLLATCINTLKKLITPTVPSILNAVFECTLQMITKNFEDFPEHRMKFFELLKAVNEYCFESLFALPQELQKLVVDSIIWAFKHTERNVSDTGLATLFALLLNIQGSPQIAAGFYRSFYLVLLQDILAVLTDRLHKPGFKLHAAILRHMFSVVESNQVNVPLWESLPTPPTMPPGKTNADFLKEYVANLISTSFPNLSRSQVVEFVVGCFDITKDLPTFKKHLREFLINIKEFAGEDNTDLFLEENLARAHIEEQQTRAAKMSVRKEDQTRINEFGRNNARLYEIRDQKKALQDKLDTFDDASTELMMGEGDNVALFIGESFVETSEESAQEYIEKLVEESKKKIETLSAEEAQLETRQAALKKVLYGRFGTSINLEDK</sequence>
<dbReference type="Pfam" id="PF18787">
    <property type="entry name" value="CRM1_repeat_3"/>
    <property type="match status" value="1"/>
</dbReference>
<dbReference type="EMBL" id="SPLM01000040">
    <property type="protein sequence ID" value="TMW64452.1"/>
    <property type="molecule type" value="Genomic_DNA"/>
</dbReference>
<evidence type="ECO:0000256" key="5">
    <source>
        <dbReference type="ARBA" id="ARBA00022927"/>
    </source>
</evidence>
<evidence type="ECO:0000256" key="7">
    <source>
        <dbReference type="SAM" id="Coils"/>
    </source>
</evidence>
<dbReference type="InterPro" id="IPR041123">
    <property type="entry name" value="CRM1_repeat"/>
</dbReference>
<feature type="domain" description="Importin N-terminal" evidence="8">
    <location>
        <begin position="38"/>
        <end position="104"/>
    </location>
</feature>
<proteinExistence type="inferred from homology"/>
<dbReference type="Pfam" id="PF08767">
    <property type="entry name" value="CRM1_C"/>
    <property type="match status" value="1"/>
</dbReference>
<comment type="similarity">
    <text evidence="3">Belongs to the exportin family.</text>
</comment>
<dbReference type="AlphaFoldDB" id="A0A8K1CLE8"/>
<dbReference type="InterPro" id="IPR041235">
    <property type="entry name" value="Exp1_repeat_2"/>
</dbReference>
<evidence type="ECO:0000259" key="8">
    <source>
        <dbReference type="PROSITE" id="PS50166"/>
    </source>
</evidence>
<evidence type="ECO:0000256" key="4">
    <source>
        <dbReference type="ARBA" id="ARBA00022448"/>
    </source>
</evidence>
<gene>
    <name evidence="9" type="ORF">Poli38472_013074</name>
</gene>
<dbReference type="PANTHER" id="PTHR11223">
    <property type="entry name" value="EXPORTIN 1/5"/>
    <property type="match status" value="1"/>
</dbReference>
<dbReference type="GO" id="GO:0006611">
    <property type="term" value="P:protein export from nucleus"/>
    <property type="evidence" value="ECO:0007669"/>
    <property type="project" value="InterPro"/>
</dbReference>